<comment type="caution">
    <text evidence="2">The sequence shown here is derived from an EMBL/GenBank/DDBJ whole genome shotgun (WGS) entry which is preliminary data.</text>
</comment>
<feature type="compositionally biased region" description="Basic and acidic residues" evidence="1">
    <location>
        <begin position="558"/>
        <end position="573"/>
    </location>
</feature>
<dbReference type="EMBL" id="BKCJ010240911">
    <property type="protein sequence ID" value="GEZ10122.1"/>
    <property type="molecule type" value="Genomic_DNA"/>
</dbReference>
<feature type="region of interest" description="Disordered" evidence="1">
    <location>
        <begin position="532"/>
        <end position="592"/>
    </location>
</feature>
<evidence type="ECO:0000313" key="2">
    <source>
        <dbReference type="EMBL" id="GEZ10122.1"/>
    </source>
</evidence>
<name>A0A699I984_TANCI</name>
<feature type="compositionally biased region" description="Low complexity" evidence="1">
    <location>
        <begin position="574"/>
        <end position="589"/>
    </location>
</feature>
<accession>A0A699I984</accession>
<organism evidence="2">
    <name type="scientific">Tanacetum cinerariifolium</name>
    <name type="common">Dalmatian daisy</name>
    <name type="synonym">Chrysanthemum cinerariifolium</name>
    <dbReference type="NCBI Taxonomy" id="118510"/>
    <lineage>
        <taxon>Eukaryota</taxon>
        <taxon>Viridiplantae</taxon>
        <taxon>Streptophyta</taxon>
        <taxon>Embryophyta</taxon>
        <taxon>Tracheophyta</taxon>
        <taxon>Spermatophyta</taxon>
        <taxon>Magnoliopsida</taxon>
        <taxon>eudicotyledons</taxon>
        <taxon>Gunneridae</taxon>
        <taxon>Pentapetalae</taxon>
        <taxon>asterids</taxon>
        <taxon>campanulids</taxon>
        <taxon>Asterales</taxon>
        <taxon>Asteraceae</taxon>
        <taxon>Asteroideae</taxon>
        <taxon>Anthemideae</taxon>
        <taxon>Anthemidinae</taxon>
        <taxon>Tanacetum</taxon>
    </lineage>
</organism>
<reference evidence="2" key="1">
    <citation type="journal article" date="2019" name="Sci. Rep.">
        <title>Draft genome of Tanacetum cinerariifolium, the natural source of mosquito coil.</title>
        <authorList>
            <person name="Yamashiro T."/>
            <person name="Shiraishi A."/>
            <person name="Satake H."/>
            <person name="Nakayama K."/>
        </authorList>
    </citation>
    <scope>NUCLEOTIDE SEQUENCE</scope>
</reference>
<feature type="compositionally biased region" description="Polar residues" evidence="1">
    <location>
        <begin position="280"/>
        <end position="289"/>
    </location>
</feature>
<feature type="compositionally biased region" description="Basic and acidic residues" evidence="1">
    <location>
        <begin position="533"/>
        <end position="543"/>
    </location>
</feature>
<feature type="non-terminal residue" evidence="2">
    <location>
        <position position="1"/>
    </location>
</feature>
<proteinExistence type="predicted"/>
<feature type="compositionally biased region" description="Basic and acidic residues" evidence="1">
    <location>
        <begin position="266"/>
        <end position="277"/>
    </location>
</feature>
<dbReference type="AlphaFoldDB" id="A0A699I984"/>
<feature type="region of interest" description="Disordered" evidence="1">
    <location>
        <begin position="266"/>
        <end position="293"/>
    </location>
</feature>
<evidence type="ECO:0000256" key="1">
    <source>
        <dbReference type="SAM" id="MobiDB-lite"/>
    </source>
</evidence>
<protein>
    <submittedName>
        <fullName evidence="2">Uncharacterized protein</fullName>
    </submittedName>
</protein>
<gene>
    <name evidence="2" type="ORF">Tci_482095</name>
</gene>
<sequence>ICPRLSNQAFVVPLSEEELVTFIQELGYSVKCDMLSLIHTDQMHQPWRTFAAIINREISSARKEHMPYLRFTKVIINHFISKDKTISMRNMINFQTTHDDSLLGTLKFVSKTQDYQQYEALNPDDMINQDIKYSKAYKTYYDFATGKATLKKARKYKKVASPFRNLSLVLEEEPVEKPKRARKPTKKSTTLPTAGVVIIDTPRESVPKKKTPSKVDRAKGMDLLFDAALLEAAQVPDESEDKTTSTDKLTEEYDEMYKDVDVKSLDAEHEKERKGDEEMTNANKNVSQDRSNEQVVDDTHMTLTTTHKTKGSMRSSFVSSDFSSKFLNLDNVPPADNEVASIMNVKVCQEESSTLAPPLFTVPITAILKTSTVATTTVPLIIHPFSSILQMTTQTLRSYTIEFKKKAQAEKEKYIDIIEKSVKEIIKDEVKSQLPYILPKEISDFATPVIQRTINESLENVVLAKSSSQPQLTYRAATSLIEFELKILLDKLEKSKSYRAAEQHRDLCDALVKSYQLDKDLFGSYGKGYSLKRGREDKDKDEDPQAGSDQGLKKRKTSKDAEPPKGSMSKESKSSSSKGSKSQSKSSGKFAQVEEPVFETADTKMPQDQGDALVYVLHNLKIEILTQEHLVGPAFNLLKGTYKSQVELKFHCEECYKAVTDKLDWTNPKGHEFPFDLSKPLPLIKNQGRQVLPANYFFNNDLEYLKGGSLSSKYTTSTTKTKAAKYDTIEGIEDMVPSLWSLVKFGVGTLSSVQRVLHDIASSLEMDYLLKRRWSKLDRKRSCIMIKAIDYQLFERRLMMNLEKFVRGREYGNDFRLLEQII</sequence>